<evidence type="ECO:0000313" key="3">
    <source>
        <dbReference type="EMBL" id="QLG47850.1"/>
    </source>
</evidence>
<evidence type="ECO:0000256" key="1">
    <source>
        <dbReference type="SAM" id="MobiDB-lite"/>
    </source>
</evidence>
<dbReference type="GeneID" id="56032190"/>
<sequence length="250" mass="27874">MSDVMSNVAMLAAPSNRSRIYLDVLERNDLLPETAICLVDSMTETAEQRRRQSEDASDDDSNDDAVLPEDPDLETNRSVRERFDDAGVPYQTVETLNPNDDAVVAAVGELDQDLLVYSGPGGVILDGDVLTVGPEFLHVHAGILPDYRGSTTVYYSLLADGQCGATAFIMNEQIDQGPVVGQQVYPPPENPETLDLYYDPWIRSRLLVDVLSQYEETGELDRRPQRTDEGETYFIVHPVLKHLTMLRVKE</sequence>
<organism evidence="3 4">
    <name type="scientific">Natrinema halophilum</name>
    <dbReference type="NCBI Taxonomy" id="1699371"/>
    <lineage>
        <taxon>Archaea</taxon>
        <taxon>Methanobacteriati</taxon>
        <taxon>Methanobacteriota</taxon>
        <taxon>Stenosarchaea group</taxon>
        <taxon>Halobacteria</taxon>
        <taxon>Halobacteriales</taxon>
        <taxon>Natrialbaceae</taxon>
        <taxon>Natrinema</taxon>
    </lineage>
</organism>
<protein>
    <recommendedName>
        <fullName evidence="2">Formyl transferase N-terminal domain-containing protein</fullName>
    </recommendedName>
</protein>
<evidence type="ECO:0000259" key="2">
    <source>
        <dbReference type="Pfam" id="PF00551"/>
    </source>
</evidence>
<dbReference type="Proteomes" id="UP000509241">
    <property type="component" value="Chromosome"/>
</dbReference>
<dbReference type="SUPFAM" id="SSF53328">
    <property type="entry name" value="Formyltransferase"/>
    <property type="match status" value="1"/>
</dbReference>
<dbReference type="AlphaFoldDB" id="A0A7D5GIW6"/>
<dbReference type="KEGG" id="haly:HYG82_02825"/>
<dbReference type="RefSeq" id="WP_179259592.1">
    <property type="nucleotide sequence ID" value="NZ_CP058601.1"/>
</dbReference>
<evidence type="ECO:0000313" key="4">
    <source>
        <dbReference type="Proteomes" id="UP000509241"/>
    </source>
</evidence>
<dbReference type="Pfam" id="PF00551">
    <property type="entry name" value="Formyl_trans_N"/>
    <property type="match status" value="1"/>
</dbReference>
<keyword evidence="4" id="KW-1185">Reference proteome</keyword>
<dbReference type="EMBL" id="CP058601">
    <property type="protein sequence ID" value="QLG47850.1"/>
    <property type="molecule type" value="Genomic_DNA"/>
</dbReference>
<name>A0A7D5GIW6_9EURY</name>
<accession>A0A7D5GIW6</accession>
<dbReference type="InterPro" id="IPR036477">
    <property type="entry name" value="Formyl_transf_N_sf"/>
</dbReference>
<dbReference type="Gene3D" id="3.40.50.170">
    <property type="entry name" value="Formyl transferase, N-terminal domain"/>
    <property type="match status" value="1"/>
</dbReference>
<feature type="compositionally biased region" description="Acidic residues" evidence="1">
    <location>
        <begin position="55"/>
        <end position="73"/>
    </location>
</feature>
<gene>
    <name evidence="3" type="ORF">HYG82_02825</name>
</gene>
<dbReference type="OrthoDB" id="241025at2157"/>
<feature type="region of interest" description="Disordered" evidence="1">
    <location>
        <begin position="46"/>
        <end position="76"/>
    </location>
</feature>
<proteinExistence type="predicted"/>
<reference evidence="3 4" key="1">
    <citation type="submission" date="2020-07" db="EMBL/GenBank/DDBJ databases">
        <authorList>
            <person name="Cui H."/>
        </authorList>
    </citation>
    <scope>NUCLEOTIDE SEQUENCE [LARGE SCALE GENOMIC DNA]</scope>
    <source>
        <strain evidence="3 4">YPL8</strain>
    </source>
</reference>
<dbReference type="InterPro" id="IPR002376">
    <property type="entry name" value="Formyl_transf_N"/>
</dbReference>
<feature type="domain" description="Formyl transferase N-terminal" evidence="2">
    <location>
        <begin position="97"/>
        <end position="185"/>
    </location>
</feature>